<dbReference type="Gene3D" id="3.10.129.10">
    <property type="entry name" value="Hotdog Thioesterase"/>
    <property type="match status" value="1"/>
</dbReference>
<proteinExistence type="predicted"/>
<gene>
    <name evidence="4" type="primary">pqsA</name>
    <name evidence="4" type="ORF">PIGHUM_03453</name>
</gene>
<dbReference type="Pfam" id="PF13193">
    <property type="entry name" value="AMP-binding_C"/>
    <property type="match status" value="1"/>
</dbReference>
<dbReference type="EMBL" id="UWPJ01000026">
    <property type="protein sequence ID" value="VCU71370.1"/>
    <property type="molecule type" value="Genomic_DNA"/>
</dbReference>
<dbReference type="SUPFAM" id="SSF54637">
    <property type="entry name" value="Thioesterase/thiol ester dehydrase-isomerase"/>
    <property type="match status" value="1"/>
</dbReference>
<dbReference type="InterPro" id="IPR045851">
    <property type="entry name" value="AMP-bd_C_sf"/>
</dbReference>
<dbReference type="InterPro" id="IPR054545">
    <property type="entry name" value="ApeI-like"/>
</dbReference>
<evidence type="ECO:0000259" key="1">
    <source>
        <dbReference type="Pfam" id="PF00501"/>
    </source>
</evidence>
<accession>A0A3P4B6Y3</accession>
<dbReference type="EC" id="6.2.1.32" evidence="4"/>
<evidence type="ECO:0000313" key="4">
    <source>
        <dbReference type="EMBL" id="VCU71370.1"/>
    </source>
</evidence>
<dbReference type="InterPro" id="IPR020845">
    <property type="entry name" value="AMP-binding_CS"/>
</dbReference>
<feature type="domain" description="AMP-binding enzyme C-terminal" evidence="2">
    <location>
        <begin position="361"/>
        <end position="441"/>
    </location>
</feature>
<evidence type="ECO:0000259" key="2">
    <source>
        <dbReference type="Pfam" id="PF13193"/>
    </source>
</evidence>
<dbReference type="Gene3D" id="3.30.300.30">
    <property type="match status" value="1"/>
</dbReference>
<reference evidence="4 5" key="1">
    <citation type="submission" date="2018-10" db="EMBL/GenBank/DDBJ databases">
        <authorList>
            <person name="Criscuolo A."/>
        </authorList>
    </citation>
    <scope>NUCLEOTIDE SEQUENCE [LARGE SCALE GENOMIC DNA]</scope>
    <source>
        <strain evidence="4">DnA1</strain>
    </source>
</reference>
<protein>
    <submittedName>
        <fullName evidence="4">Anthranilate--CoA ligase</fullName>
        <ecNumber evidence="4">6.2.1.32</ecNumber>
    </submittedName>
</protein>
<dbReference type="Pfam" id="PF22818">
    <property type="entry name" value="ApeI-like"/>
    <property type="match status" value="1"/>
</dbReference>
<dbReference type="SUPFAM" id="SSF56801">
    <property type="entry name" value="Acetyl-CoA synthetase-like"/>
    <property type="match status" value="1"/>
</dbReference>
<dbReference type="InterPro" id="IPR025110">
    <property type="entry name" value="AMP-bd_C"/>
</dbReference>
<feature type="domain" description="AMP-dependent synthetase/ligase" evidence="1">
    <location>
        <begin position="126"/>
        <end position="298"/>
    </location>
</feature>
<dbReference type="Gene3D" id="3.40.50.12780">
    <property type="entry name" value="N-terminal domain of ligase-like"/>
    <property type="match status" value="1"/>
</dbReference>
<dbReference type="InterPro" id="IPR000873">
    <property type="entry name" value="AMP-dep_synth/lig_dom"/>
</dbReference>
<keyword evidence="4" id="KW-0436">Ligase</keyword>
<name>A0A3P4B6Y3_9BURK</name>
<feature type="domain" description="ApeI dehydratase-like" evidence="3">
    <location>
        <begin position="470"/>
        <end position="563"/>
    </location>
</feature>
<evidence type="ECO:0000259" key="3">
    <source>
        <dbReference type="Pfam" id="PF22818"/>
    </source>
</evidence>
<organism evidence="4 5">
    <name type="scientific">Pigmentiphaga humi</name>
    <dbReference type="NCBI Taxonomy" id="2478468"/>
    <lineage>
        <taxon>Bacteria</taxon>
        <taxon>Pseudomonadati</taxon>
        <taxon>Pseudomonadota</taxon>
        <taxon>Betaproteobacteria</taxon>
        <taxon>Burkholderiales</taxon>
        <taxon>Alcaligenaceae</taxon>
        <taxon>Pigmentiphaga</taxon>
    </lineage>
</organism>
<dbReference type="AlphaFoldDB" id="A0A3P4B6Y3"/>
<dbReference type="InterPro" id="IPR042099">
    <property type="entry name" value="ANL_N_sf"/>
</dbReference>
<dbReference type="PANTHER" id="PTHR45398">
    <property type="match status" value="1"/>
</dbReference>
<sequence length="573" mass="61750">MSGHWVALAELLSAPDPSRLAAHGPAMTQADLAARSLALAGALAAAQVRTAGLWFDDAAELACALLACWRTGTRAILPSDVQPATCAELDGEIDLWLSDAALPGTAGRTASPAGLIAQTGAAALSACRLDPASAGIVLLTSGSSGSPKRILKTWDQLASEVEALQRQWPAHAGATAATVMGSVSPHHMYGLIFRVLWPLCSGRPILRPQLVYPEELQRAAARHAPAIWISSPALLRRCGPALDWTALGSRVERIFSAGGPLPEETAGQFAARLDLLPTEIYGSSETGIIAWRQGAGHWRAFAGARIGADERQALWVESPWTALAREQTADTVRLCDAGFELQGRLDRIVKIEEKRIALPAVERLLARHPYVHEAYVGKRKENTRLTALAALTPAGVHALRNQGRRALVAALQAHLREHLASLAIPRSWRFMQRLPRNAQDKLALPLFESLAGPRPTAPHLLALPATEAGERRYEVGIPLDLAFFSGHFPATPVVPGVAQIGWAYDTARRDVFPGLDFGGVEVLKFQKLLRPGDVAELTLRWNEANAKLYFAFRLDGEPCSSGRILHRPRHADA</sequence>
<dbReference type="Proteomes" id="UP000277294">
    <property type="component" value="Unassembled WGS sequence"/>
</dbReference>
<dbReference type="RefSeq" id="WP_124080856.1">
    <property type="nucleotide sequence ID" value="NZ_UWPJ01000026.1"/>
</dbReference>
<dbReference type="PROSITE" id="PS00455">
    <property type="entry name" value="AMP_BINDING"/>
    <property type="match status" value="1"/>
</dbReference>
<dbReference type="OrthoDB" id="9787658at2"/>
<keyword evidence="5" id="KW-1185">Reference proteome</keyword>
<dbReference type="Pfam" id="PF00501">
    <property type="entry name" value="AMP-binding"/>
    <property type="match status" value="1"/>
</dbReference>
<dbReference type="PANTHER" id="PTHR45398:SF1">
    <property type="entry name" value="ENZYME, PUTATIVE (JCVI)-RELATED"/>
    <property type="match status" value="1"/>
</dbReference>
<dbReference type="InterPro" id="IPR029069">
    <property type="entry name" value="HotDog_dom_sf"/>
</dbReference>
<dbReference type="GO" id="GO:0018860">
    <property type="term" value="F:anthranilate-CoA ligase activity"/>
    <property type="evidence" value="ECO:0007669"/>
    <property type="project" value="UniProtKB-EC"/>
</dbReference>
<evidence type="ECO:0000313" key="5">
    <source>
        <dbReference type="Proteomes" id="UP000277294"/>
    </source>
</evidence>